<dbReference type="InterPro" id="IPR048574">
    <property type="entry name" value="RUBY_RBDX"/>
</dbReference>
<evidence type="ECO:0000256" key="1">
    <source>
        <dbReference type="ARBA" id="ARBA00001965"/>
    </source>
</evidence>
<dbReference type="PANTHER" id="PTHR30466:SF1">
    <property type="entry name" value="FMN REDUCTASE (NADH) RUTF"/>
    <property type="match status" value="1"/>
</dbReference>
<dbReference type="EMBL" id="JACOPQ010000002">
    <property type="protein sequence ID" value="MBC5736148.1"/>
    <property type="molecule type" value="Genomic_DNA"/>
</dbReference>
<dbReference type="Gene3D" id="2.20.28.10">
    <property type="match status" value="1"/>
</dbReference>
<dbReference type="CDD" id="cd00350">
    <property type="entry name" value="rubredoxin_like"/>
    <property type="match status" value="1"/>
</dbReference>
<accession>A0A8J6JHD4</accession>
<evidence type="ECO:0000313" key="5">
    <source>
        <dbReference type="Proteomes" id="UP000607645"/>
    </source>
</evidence>
<dbReference type="RefSeq" id="WP_155151754.1">
    <property type="nucleotide sequence ID" value="NZ_JACOPQ010000002.1"/>
</dbReference>
<dbReference type="GO" id="GO:0042602">
    <property type="term" value="F:riboflavin reductase (NADPH) activity"/>
    <property type="evidence" value="ECO:0007669"/>
    <property type="project" value="TreeGrafter"/>
</dbReference>
<gene>
    <name evidence="4" type="ORF">H8S62_03875</name>
</gene>
<sequence>MIDLKAFFHMSYGLYLVSSRDGDAVAGCTVNTLSQVTAEPVRMTVAVNKDNVTAQVIQRSGLFTGVALAQSAGMELIGAFGFHSSRDYDKFGAFRTAEDENGVPYVAEQTVARFSCKVIDEVDLGTHILFVGEVLSAERLSDEEPMTYAYYHKVKNGVTPPKASTYQPEAGVKKGFRCTVCGYILEADTLPADFICPICRQGADKFVPLGG</sequence>
<reference evidence="4" key="1">
    <citation type="submission" date="2020-08" db="EMBL/GenBank/DDBJ databases">
        <title>Genome public.</title>
        <authorList>
            <person name="Liu C."/>
            <person name="Sun Q."/>
        </authorList>
    </citation>
    <scope>NUCLEOTIDE SEQUENCE</scope>
    <source>
        <strain evidence="4">NSJ-52</strain>
    </source>
</reference>
<dbReference type="SUPFAM" id="SSF57802">
    <property type="entry name" value="Rubredoxin-like"/>
    <property type="match status" value="1"/>
</dbReference>
<dbReference type="Gene3D" id="2.30.110.10">
    <property type="entry name" value="Electron Transport, Fmn-binding Protein, Chain A"/>
    <property type="match status" value="1"/>
</dbReference>
<keyword evidence="2" id="KW-0560">Oxidoreductase</keyword>
<evidence type="ECO:0000256" key="2">
    <source>
        <dbReference type="ARBA" id="ARBA00023002"/>
    </source>
</evidence>
<dbReference type="AlphaFoldDB" id="A0A8J6JHD4"/>
<keyword evidence="5" id="KW-1185">Reference proteome</keyword>
<evidence type="ECO:0000259" key="3">
    <source>
        <dbReference type="PROSITE" id="PS50903"/>
    </source>
</evidence>
<dbReference type="InterPro" id="IPR024934">
    <property type="entry name" value="Rubredoxin-like_dom"/>
</dbReference>
<dbReference type="InterPro" id="IPR012349">
    <property type="entry name" value="Split_barrel_FMN-bd"/>
</dbReference>
<name>A0A8J6JHD4_9FIRM</name>
<proteinExistence type="predicted"/>
<dbReference type="GO" id="GO:0010181">
    <property type="term" value="F:FMN binding"/>
    <property type="evidence" value="ECO:0007669"/>
    <property type="project" value="InterPro"/>
</dbReference>
<dbReference type="SMART" id="SM00903">
    <property type="entry name" value="Flavin_Reduct"/>
    <property type="match status" value="1"/>
</dbReference>
<dbReference type="SUPFAM" id="SSF50475">
    <property type="entry name" value="FMN-binding split barrel"/>
    <property type="match status" value="1"/>
</dbReference>
<dbReference type="GO" id="GO:0005506">
    <property type="term" value="F:iron ion binding"/>
    <property type="evidence" value="ECO:0007669"/>
    <property type="project" value="InterPro"/>
</dbReference>
<dbReference type="Pfam" id="PF21349">
    <property type="entry name" value="RUBY_RBDX"/>
    <property type="match status" value="1"/>
</dbReference>
<evidence type="ECO:0000313" key="4">
    <source>
        <dbReference type="EMBL" id="MBC5736148.1"/>
    </source>
</evidence>
<comment type="cofactor">
    <cofactor evidence="1">
        <name>Fe(3+)</name>
        <dbReference type="ChEBI" id="CHEBI:29034"/>
    </cofactor>
</comment>
<dbReference type="PROSITE" id="PS50903">
    <property type="entry name" value="RUBREDOXIN_LIKE"/>
    <property type="match status" value="1"/>
</dbReference>
<comment type="caution">
    <text evidence="4">The sequence shown here is derived from an EMBL/GenBank/DDBJ whole genome shotgun (WGS) entry which is preliminary data.</text>
</comment>
<dbReference type="Proteomes" id="UP000607645">
    <property type="component" value="Unassembled WGS sequence"/>
</dbReference>
<dbReference type="InterPro" id="IPR050268">
    <property type="entry name" value="NADH-dep_flavin_reductase"/>
</dbReference>
<dbReference type="InterPro" id="IPR002563">
    <property type="entry name" value="Flavin_Rdtase-like_dom"/>
</dbReference>
<dbReference type="Pfam" id="PF01613">
    <property type="entry name" value="Flavin_Reduct"/>
    <property type="match status" value="1"/>
</dbReference>
<dbReference type="PANTHER" id="PTHR30466">
    <property type="entry name" value="FLAVIN REDUCTASE"/>
    <property type="match status" value="1"/>
</dbReference>
<protein>
    <submittedName>
        <fullName evidence="4">Flavin reductase</fullName>
    </submittedName>
</protein>
<feature type="domain" description="Rubredoxin-like" evidence="3">
    <location>
        <begin position="173"/>
        <end position="209"/>
    </location>
</feature>
<organism evidence="4 5">
    <name type="scientific">Lawsonibacter faecis</name>
    <dbReference type="NCBI Taxonomy" id="2763052"/>
    <lineage>
        <taxon>Bacteria</taxon>
        <taxon>Bacillati</taxon>
        <taxon>Bacillota</taxon>
        <taxon>Clostridia</taxon>
        <taxon>Eubacteriales</taxon>
        <taxon>Oscillospiraceae</taxon>
        <taxon>Lawsonibacter</taxon>
    </lineage>
</organism>